<keyword evidence="3" id="KW-0132">Cell division</keyword>
<dbReference type="InterPro" id="IPR029021">
    <property type="entry name" value="Prot-tyrosine_phosphatase-like"/>
</dbReference>
<feature type="compositionally biased region" description="Acidic residues" evidence="7">
    <location>
        <begin position="327"/>
        <end position="337"/>
    </location>
</feature>
<dbReference type="InterPro" id="IPR000387">
    <property type="entry name" value="Tyr_Pase_dom"/>
</dbReference>
<evidence type="ECO:0000256" key="1">
    <source>
        <dbReference type="ARBA" id="ARBA00007315"/>
    </source>
</evidence>
<reference evidence="9 10" key="1">
    <citation type="submission" date="2024-10" db="EMBL/GenBank/DDBJ databases">
        <title>Updated reference genomes for cyclostephanoid diatoms.</title>
        <authorList>
            <person name="Roberts W.R."/>
            <person name="Alverson A.J."/>
        </authorList>
    </citation>
    <scope>NUCLEOTIDE SEQUENCE [LARGE SCALE GENOMIC DNA]</scope>
    <source>
        <strain evidence="9 10">AJA232-27</strain>
    </source>
</reference>
<evidence type="ECO:0000256" key="5">
    <source>
        <dbReference type="ARBA" id="ARBA00022912"/>
    </source>
</evidence>
<accession>A0ABD3LYW4</accession>
<dbReference type="EC" id="3.1.3.48" evidence="2"/>
<feature type="region of interest" description="Disordered" evidence="7">
    <location>
        <begin position="233"/>
        <end position="278"/>
    </location>
</feature>
<dbReference type="GO" id="GO:0004725">
    <property type="term" value="F:protein tyrosine phosphatase activity"/>
    <property type="evidence" value="ECO:0007669"/>
    <property type="project" value="UniProtKB-EC"/>
</dbReference>
<evidence type="ECO:0000256" key="7">
    <source>
        <dbReference type="SAM" id="MobiDB-lite"/>
    </source>
</evidence>
<dbReference type="PANTHER" id="PTHR23339">
    <property type="entry name" value="TYROSINE SPECIFIC PROTEIN PHOSPHATASE AND DUAL SPECIFICITY PROTEIN PHOSPHATASE"/>
    <property type="match status" value="1"/>
</dbReference>
<feature type="region of interest" description="Disordered" evidence="7">
    <location>
        <begin position="598"/>
        <end position="656"/>
    </location>
</feature>
<evidence type="ECO:0000313" key="10">
    <source>
        <dbReference type="Proteomes" id="UP001530293"/>
    </source>
</evidence>
<dbReference type="InterPro" id="IPR000340">
    <property type="entry name" value="Dual-sp_phosphatase_cat-dom"/>
</dbReference>
<feature type="region of interest" description="Disordered" evidence="7">
    <location>
        <begin position="45"/>
        <end position="82"/>
    </location>
</feature>
<evidence type="ECO:0000313" key="9">
    <source>
        <dbReference type="EMBL" id="KAL3756965.1"/>
    </source>
</evidence>
<name>A0ABD3LYW4_9STRA</name>
<dbReference type="InterPro" id="IPR044506">
    <property type="entry name" value="CDC14_C"/>
</dbReference>
<comment type="caution">
    <text evidence="9">The sequence shown here is derived from an EMBL/GenBank/DDBJ whole genome shotgun (WGS) entry which is preliminary data.</text>
</comment>
<keyword evidence="4" id="KW-0378">Hydrolase</keyword>
<dbReference type="PROSITE" id="PS00383">
    <property type="entry name" value="TYR_PHOSPHATASE_1"/>
    <property type="match status" value="1"/>
</dbReference>
<feature type="region of interest" description="Disordered" evidence="7">
    <location>
        <begin position="320"/>
        <end position="345"/>
    </location>
</feature>
<dbReference type="FunFam" id="3.90.190.10:FF:000006">
    <property type="entry name" value="Dual specificity protein phosphatase CDC14B"/>
    <property type="match status" value="1"/>
</dbReference>
<keyword evidence="6" id="KW-0131">Cell cycle</keyword>
<dbReference type="CDD" id="cd14499">
    <property type="entry name" value="CDC14_C"/>
    <property type="match status" value="1"/>
</dbReference>
<dbReference type="InterPro" id="IPR050561">
    <property type="entry name" value="PTP"/>
</dbReference>
<sequence>MTTSGSDSNGGGSCSHSEDRLWGAVEILPQRLYYAPLRFFPPDETMEEDEYENGTTTTSSTGSSSKSKQSKQHQMKQTTTKNKKKKPIHYFSIDNEFIYWNFFLDFGPLNLGHLYRFCALLHTKLTSPAYRDHIICYYSGAEGAKRANATYLICAYQMLCLGRTLEESYFGFEPEEVSGGGEDDEDRRRRRYRIRNSRGGGGGWSNAAMAAVANSDDIEELLSNVSLPPMHKRLQQTQQPQHRRHFPHRLTNSGSGTSSSGKSASQSTTKSPFAPIHPLPPYHDASPIICTYDLTVYDCLAGLEKARQFDFFDFGNKITTPPGSTTTDDDNNNDEDFNTTTATSSTTPSSLFDIHEYEHYEQVENGDLNWIIANKICAFAGPLTKKSTPTSDNTEGMYYNLTPTDYIPYFQKRNVQLVIRLNNASCYDAQEFIDAGIQHVTHYYVDGSCPTMEILHNVVSDMEGVINRGEMMEFEEAEEEEVKDGSMDEVDDDMKQPMVGKQRRGGAGGGGAVAVHCKAGLGRTGTCIGAYIMKHYKFTAAEVIGYMRICRPGMVIGPQQHFLASIESVMWQEGDVYRMNIERLRGITVYAEEVDGDDGGLRKMSIDSNNGGDEEEEGGGRRMQQQPQAATTPRAKASSGSAVGGGGSGGAHVTIVTPDGQPFRLLTTPVNAKKIHIDSSNIDPSSSANNNGRKVNDYLMDTSSPAMLQPRPVPLSTKMDASTVNHSNGSSGHQLIDIDFANDNMQEGDQANELLSRRMNRHQVRH</sequence>
<dbReference type="InterPro" id="IPR016130">
    <property type="entry name" value="Tyr_Pase_AS"/>
</dbReference>
<feature type="domain" description="Tyrosine specific protein phosphatases" evidence="8">
    <location>
        <begin position="484"/>
        <end position="562"/>
    </location>
</feature>
<organism evidence="9 10">
    <name type="scientific">Discostella pseudostelligera</name>
    <dbReference type="NCBI Taxonomy" id="259834"/>
    <lineage>
        <taxon>Eukaryota</taxon>
        <taxon>Sar</taxon>
        <taxon>Stramenopiles</taxon>
        <taxon>Ochrophyta</taxon>
        <taxon>Bacillariophyta</taxon>
        <taxon>Coscinodiscophyceae</taxon>
        <taxon>Thalassiosirophycidae</taxon>
        <taxon>Stephanodiscales</taxon>
        <taxon>Stephanodiscaceae</taxon>
        <taxon>Discostella</taxon>
    </lineage>
</organism>
<protein>
    <recommendedName>
        <fullName evidence="2">protein-tyrosine-phosphatase</fullName>
        <ecNumber evidence="2">3.1.3.48</ecNumber>
    </recommendedName>
</protein>
<dbReference type="EMBL" id="JALLBG020000283">
    <property type="protein sequence ID" value="KAL3756965.1"/>
    <property type="molecule type" value="Genomic_DNA"/>
</dbReference>
<dbReference type="AlphaFoldDB" id="A0ABD3LYW4"/>
<comment type="similarity">
    <text evidence="1">Belongs to the protein-tyrosine phosphatase family. Non-receptor class CDC14 subfamily.</text>
</comment>
<feature type="compositionally biased region" description="Low complexity" evidence="7">
    <location>
        <begin position="624"/>
        <end position="641"/>
    </location>
</feature>
<dbReference type="Pfam" id="PF00782">
    <property type="entry name" value="DSPc"/>
    <property type="match status" value="1"/>
</dbReference>
<evidence type="ECO:0000259" key="8">
    <source>
        <dbReference type="PROSITE" id="PS50056"/>
    </source>
</evidence>
<proteinExistence type="inferred from homology"/>
<dbReference type="CDD" id="cd17657">
    <property type="entry name" value="CDC14_N"/>
    <property type="match status" value="1"/>
</dbReference>
<evidence type="ECO:0000256" key="4">
    <source>
        <dbReference type="ARBA" id="ARBA00022801"/>
    </source>
</evidence>
<dbReference type="Pfam" id="PF14671">
    <property type="entry name" value="DSPn"/>
    <property type="match status" value="1"/>
</dbReference>
<feature type="compositionally biased region" description="Low complexity" evidence="7">
    <location>
        <begin position="253"/>
        <end position="271"/>
    </location>
</feature>
<evidence type="ECO:0000256" key="3">
    <source>
        <dbReference type="ARBA" id="ARBA00022618"/>
    </source>
</evidence>
<keyword evidence="5" id="KW-0904">Protein phosphatase</keyword>
<keyword evidence="10" id="KW-1185">Reference proteome</keyword>
<feature type="compositionally biased region" description="Low complexity" evidence="7">
    <location>
        <begin position="55"/>
        <end position="67"/>
    </location>
</feature>
<gene>
    <name evidence="9" type="ORF">ACHAWU_007344</name>
</gene>
<dbReference type="SUPFAM" id="SSF52799">
    <property type="entry name" value="(Phosphotyrosine protein) phosphatases II"/>
    <property type="match status" value="3"/>
</dbReference>
<evidence type="ECO:0000256" key="2">
    <source>
        <dbReference type="ARBA" id="ARBA00013064"/>
    </source>
</evidence>
<dbReference type="Proteomes" id="UP001530293">
    <property type="component" value="Unassembled WGS sequence"/>
</dbReference>
<dbReference type="InterPro" id="IPR029260">
    <property type="entry name" value="DSPn"/>
</dbReference>
<evidence type="ECO:0000256" key="6">
    <source>
        <dbReference type="ARBA" id="ARBA00023306"/>
    </source>
</evidence>
<dbReference type="Gene3D" id="3.90.190.10">
    <property type="entry name" value="Protein tyrosine phosphatase superfamily"/>
    <property type="match status" value="2"/>
</dbReference>
<dbReference type="PROSITE" id="PS50056">
    <property type="entry name" value="TYR_PHOSPHATASE_2"/>
    <property type="match status" value="1"/>
</dbReference>
<dbReference type="GO" id="GO:0051301">
    <property type="term" value="P:cell division"/>
    <property type="evidence" value="ECO:0007669"/>
    <property type="project" value="UniProtKB-KW"/>
</dbReference>